<name>A0A9D3YML9_DREPO</name>
<reference evidence="9" key="2">
    <citation type="submission" date="2020-11" db="EMBL/GenBank/DDBJ databases">
        <authorList>
            <person name="McCartney M.A."/>
            <person name="Auch B."/>
            <person name="Kono T."/>
            <person name="Mallez S."/>
            <person name="Becker A."/>
            <person name="Gohl D.M."/>
            <person name="Silverstein K.A.T."/>
            <person name="Koren S."/>
            <person name="Bechman K.B."/>
            <person name="Herman A."/>
            <person name="Abrahante J.E."/>
            <person name="Garbe J."/>
        </authorList>
    </citation>
    <scope>NUCLEOTIDE SEQUENCE</scope>
    <source>
        <strain evidence="9">Duluth1</strain>
        <tissue evidence="9">Whole animal</tissue>
    </source>
</reference>
<dbReference type="CDD" id="cd05819">
    <property type="entry name" value="NHL"/>
    <property type="match status" value="1"/>
</dbReference>
<dbReference type="PROSITE" id="PS50119">
    <property type="entry name" value="ZF_BBOX"/>
    <property type="match status" value="2"/>
</dbReference>
<dbReference type="PANTHER" id="PTHR25462:SF296">
    <property type="entry name" value="MEIOTIC P26, ISOFORM F"/>
    <property type="match status" value="1"/>
</dbReference>
<evidence type="ECO:0000256" key="2">
    <source>
        <dbReference type="ARBA" id="ARBA00022737"/>
    </source>
</evidence>
<dbReference type="PANTHER" id="PTHR25462">
    <property type="entry name" value="BONUS, ISOFORM C-RELATED"/>
    <property type="match status" value="1"/>
</dbReference>
<feature type="domain" description="RING-type" evidence="7">
    <location>
        <begin position="21"/>
        <end position="65"/>
    </location>
</feature>
<gene>
    <name evidence="9" type="ORF">DPMN_076654</name>
</gene>
<dbReference type="SMART" id="SM00184">
    <property type="entry name" value="RING"/>
    <property type="match status" value="1"/>
</dbReference>
<feature type="repeat" description="NHL" evidence="6">
    <location>
        <begin position="384"/>
        <end position="410"/>
    </location>
</feature>
<evidence type="ECO:0000256" key="5">
    <source>
        <dbReference type="PROSITE-ProRule" id="PRU00024"/>
    </source>
</evidence>
<sequence length="626" mass="70654">MMATPDVLQTTSSMSEDFSVCSLCQETFKRPKMLRCLHTFCNECLNDYIGQNLTSSNCFPCPSCDIDSELPQLAAEGRFADNFKDDQFMASFVELKKALQDGKCCDICVRRNEDIVAKSWCSDCTDALCEACSQVHMHVKVTSSHLMTSLEEMKKQPLDVIMRKKSKVNCDRHGENISLFCVDCKDPLCVQCLAVSHRRCENVITVNDAVASRTDIDKILETLRSFQVSLDNVDGLSAVEKVLEDSIENTKHEITYLSNSLCAKIRDQEQFLLKKLESKSSEARRLLKDRIEPRKLQTKTAKAASLRMNNLLKYGSDVEVLMAFNQIKKQVDDFNLDIGETNPEKLRVCVEFIPDDTSLTYLDEMKMLGELRIETGADEGISSWGVTCTSLEDIIVTDCHNKRIQKFNKGGELVDHIQLDDEPRDITTCGLGDDVAVPLIGRLIIFIATRKSLALIKRTKTERQYDGISYSTRESYLVVSCMREKCVDIIQLDGSILKSYMYDKMNECLFDQPRYVSAAVDGSIIVSDTGRHCITCINPRGEVLFRYVSKNDLRNPQGVCVDKIGNVFVADNSNDRIQLLTSNGTFQRYVLVKDSGLERPCAIIVSHTNRLIIVQNDGMVKVYTYC</sequence>
<evidence type="ECO:0000256" key="4">
    <source>
        <dbReference type="ARBA" id="ARBA00022833"/>
    </source>
</evidence>
<dbReference type="GO" id="GO:0008270">
    <property type="term" value="F:zinc ion binding"/>
    <property type="evidence" value="ECO:0007669"/>
    <property type="project" value="UniProtKB-KW"/>
</dbReference>
<evidence type="ECO:0000259" key="8">
    <source>
        <dbReference type="PROSITE" id="PS50119"/>
    </source>
</evidence>
<reference evidence="9" key="1">
    <citation type="journal article" date="2019" name="bioRxiv">
        <title>The Genome of the Zebra Mussel, Dreissena polymorpha: A Resource for Invasive Species Research.</title>
        <authorList>
            <person name="McCartney M.A."/>
            <person name="Auch B."/>
            <person name="Kono T."/>
            <person name="Mallez S."/>
            <person name="Zhang Y."/>
            <person name="Obille A."/>
            <person name="Becker A."/>
            <person name="Abrahante J.E."/>
            <person name="Garbe J."/>
            <person name="Badalamenti J.P."/>
            <person name="Herman A."/>
            <person name="Mangelson H."/>
            <person name="Liachko I."/>
            <person name="Sullivan S."/>
            <person name="Sone E.D."/>
            <person name="Koren S."/>
            <person name="Silverstein K.A.T."/>
            <person name="Beckman K.B."/>
            <person name="Gohl D.M."/>
        </authorList>
    </citation>
    <scope>NUCLEOTIDE SEQUENCE</scope>
    <source>
        <strain evidence="9">Duluth1</strain>
        <tissue evidence="9">Whole animal</tissue>
    </source>
</reference>
<comment type="caution">
    <text evidence="9">The sequence shown here is derived from an EMBL/GenBank/DDBJ whole genome shotgun (WGS) entry which is preliminary data.</text>
</comment>
<dbReference type="InterPro" id="IPR013083">
    <property type="entry name" value="Znf_RING/FYVE/PHD"/>
</dbReference>
<protein>
    <submittedName>
        <fullName evidence="9">Uncharacterized protein</fullName>
    </submittedName>
</protein>
<dbReference type="SMART" id="SM00336">
    <property type="entry name" value="BBOX"/>
    <property type="match status" value="2"/>
</dbReference>
<dbReference type="SUPFAM" id="SSF57845">
    <property type="entry name" value="B-box zinc-binding domain"/>
    <property type="match status" value="1"/>
</dbReference>
<evidence type="ECO:0000256" key="3">
    <source>
        <dbReference type="ARBA" id="ARBA00022771"/>
    </source>
</evidence>
<dbReference type="Pfam" id="PF00097">
    <property type="entry name" value="zf-C3HC4"/>
    <property type="match status" value="1"/>
</dbReference>
<dbReference type="OrthoDB" id="6049135at2759"/>
<keyword evidence="10" id="KW-1185">Reference proteome</keyword>
<dbReference type="Pfam" id="PF01436">
    <property type="entry name" value="NHL"/>
    <property type="match status" value="1"/>
</dbReference>
<evidence type="ECO:0000313" key="9">
    <source>
        <dbReference type="EMBL" id="KAH3701663.1"/>
    </source>
</evidence>
<feature type="domain" description="B box-type" evidence="8">
    <location>
        <begin position="165"/>
        <end position="206"/>
    </location>
</feature>
<accession>A0A9D3YML9</accession>
<dbReference type="InterPro" id="IPR018957">
    <property type="entry name" value="Znf_C3HC4_RING-type"/>
</dbReference>
<dbReference type="InterPro" id="IPR001841">
    <property type="entry name" value="Znf_RING"/>
</dbReference>
<dbReference type="PROSITE" id="PS00518">
    <property type="entry name" value="ZF_RING_1"/>
    <property type="match status" value="1"/>
</dbReference>
<dbReference type="Proteomes" id="UP000828390">
    <property type="component" value="Unassembled WGS sequence"/>
</dbReference>
<dbReference type="Gene3D" id="3.30.40.10">
    <property type="entry name" value="Zinc/RING finger domain, C3HC4 (zinc finger)"/>
    <property type="match status" value="1"/>
</dbReference>
<dbReference type="InterPro" id="IPR017907">
    <property type="entry name" value="Znf_RING_CS"/>
</dbReference>
<keyword evidence="1" id="KW-0479">Metal-binding</keyword>
<keyword evidence="2" id="KW-0677">Repeat</keyword>
<dbReference type="SUPFAM" id="SSF57850">
    <property type="entry name" value="RING/U-box"/>
    <property type="match status" value="1"/>
</dbReference>
<dbReference type="Gene3D" id="3.30.160.60">
    <property type="entry name" value="Classic Zinc Finger"/>
    <property type="match status" value="1"/>
</dbReference>
<dbReference type="Gene3D" id="2.120.10.30">
    <property type="entry name" value="TolB, C-terminal domain"/>
    <property type="match status" value="1"/>
</dbReference>
<feature type="repeat" description="NHL" evidence="6">
    <location>
        <begin position="545"/>
        <end position="583"/>
    </location>
</feature>
<evidence type="ECO:0000256" key="6">
    <source>
        <dbReference type="PROSITE-ProRule" id="PRU00504"/>
    </source>
</evidence>
<evidence type="ECO:0000313" key="10">
    <source>
        <dbReference type="Proteomes" id="UP000828390"/>
    </source>
</evidence>
<proteinExistence type="predicted"/>
<dbReference type="AlphaFoldDB" id="A0A9D3YML9"/>
<evidence type="ECO:0000256" key="1">
    <source>
        <dbReference type="ARBA" id="ARBA00022723"/>
    </source>
</evidence>
<dbReference type="CDD" id="cd16579">
    <property type="entry name" value="RING-HC_PML_C-V"/>
    <property type="match status" value="1"/>
</dbReference>
<dbReference type="InterPro" id="IPR001258">
    <property type="entry name" value="NHL_repeat"/>
</dbReference>
<evidence type="ECO:0000259" key="7">
    <source>
        <dbReference type="PROSITE" id="PS50089"/>
    </source>
</evidence>
<keyword evidence="4" id="KW-0862">Zinc</keyword>
<feature type="domain" description="B box-type" evidence="8">
    <location>
        <begin position="107"/>
        <end position="150"/>
    </location>
</feature>
<dbReference type="Pfam" id="PF00643">
    <property type="entry name" value="zf-B_box"/>
    <property type="match status" value="1"/>
</dbReference>
<dbReference type="InterPro" id="IPR011042">
    <property type="entry name" value="6-blade_b-propeller_TolB-like"/>
</dbReference>
<dbReference type="PROSITE" id="PS50089">
    <property type="entry name" value="ZF_RING_2"/>
    <property type="match status" value="1"/>
</dbReference>
<dbReference type="InterPro" id="IPR000315">
    <property type="entry name" value="Znf_B-box"/>
</dbReference>
<organism evidence="9 10">
    <name type="scientific">Dreissena polymorpha</name>
    <name type="common">Zebra mussel</name>
    <name type="synonym">Mytilus polymorpha</name>
    <dbReference type="NCBI Taxonomy" id="45954"/>
    <lineage>
        <taxon>Eukaryota</taxon>
        <taxon>Metazoa</taxon>
        <taxon>Spiralia</taxon>
        <taxon>Lophotrochozoa</taxon>
        <taxon>Mollusca</taxon>
        <taxon>Bivalvia</taxon>
        <taxon>Autobranchia</taxon>
        <taxon>Heteroconchia</taxon>
        <taxon>Euheterodonta</taxon>
        <taxon>Imparidentia</taxon>
        <taxon>Neoheterodontei</taxon>
        <taxon>Myida</taxon>
        <taxon>Dreissenoidea</taxon>
        <taxon>Dreissenidae</taxon>
        <taxon>Dreissena</taxon>
    </lineage>
</organism>
<keyword evidence="3 5" id="KW-0863">Zinc-finger</keyword>
<dbReference type="PROSITE" id="PS51125">
    <property type="entry name" value="NHL"/>
    <property type="match status" value="2"/>
</dbReference>
<dbReference type="InterPro" id="IPR047153">
    <property type="entry name" value="TRIM45/56/19-like"/>
</dbReference>
<dbReference type="SUPFAM" id="SSF101898">
    <property type="entry name" value="NHL repeat"/>
    <property type="match status" value="1"/>
</dbReference>
<dbReference type="EMBL" id="JAIWYP010000015">
    <property type="protein sequence ID" value="KAH3701663.1"/>
    <property type="molecule type" value="Genomic_DNA"/>
</dbReference>